<proteinExistence type="predicted"/>
<feature type="transmembrane region" description="Helical" evidence="1">
    <location>
        <begin position="35"/>
        <end position="55"/>
    </location>
</feature>
<dbReference type="Gramene" id="RZC76218">
    <property type="protein sequence ID" value="RZC76218"/>
    <property type="gene ID" value="C5167_000311"/>
</dbReference>
<reference evidence="2 3" key="1">
    <citation type="journal article" date="2018" name="Science">
        <title>The opium poppy genome and morphinan production.</title>
        <authorList>
            <person name="Guo L."/>
            <person name="Winzer T."/>
            <person name="Yang X."/>
            <person name="Li Y."/>
            <person name="Ning Z."/>
            <person name="He Z."/>
            <person name="Teodor R."/>
            <person name="Lu Y."/>
            <person name="Bowser T.A."/>
            <person name="Graham I.A."/>
            <person name="Ye K."/>
        </authorList>
    </citation>
    <scope>NUCLEOTIDE SEQUENCE [LARGE SCALE GENOMIC DNA]</scope>
    <source>
        <strain evidence="3">cv. HN1</strain>
        <tissue evidence="2">Leaves</tissue>
    </source>
</reference>
<organism evidence="2 3">
    <name type="scientific">Papaver somniferum</name>
    <name type="common">Opium poppy</name>
    <dbReference type="NCBI Taxonomy" id="3469"/>
    <lineage>
        <taxon>Eukaryota</taxon>
        <taxon>Viridiplantae</taxon>
        <taxon>Streptophyta</taxon>
        <taxon>Embryophyta</taxon>
        <taxon>Tracheophyta</taxon>
        <taxon>Spermatophyta</taxon>
        <taxon>Magnoliopsida</taxon>
        <taxon>Ranunculales</taxon>
        <taxon>Papaveraceae</taxon>
        <taxon>Papaveroideae</taxon>
        <taxon>Papaver</taxon>
    </lineage>
</organism>
<keyword evidence="1" id="KW-0472">Membrane</keyword>
<name>A0A4Y7KVL6_PAPSO</name>
<keyword evidence="3" id="KW-1185">Reference proteome</keyword>
<sequence length="61" mass="7176">MAMGSEEDEIRSSQYWWCSTQYKRKEHLLTEADSTYFPVLIVGLTLLPGHLGFVWKHIQFT</sequence>
<dbReference type="Proteomes" id="UP000316621">
    <property type="component" value="Chromosome 9"/>
</dbReference>
<protein>
    <submittedName>
        <fullName evidence="2">Uncharacterized protein</fullName>
    </submittedName>
</protein>
<evidence type="ECO:0000256" key="1">
    <source>
        <dbReference type="SAM" id="Phobius"/>
    </source>
</evidence>
<dbReference type="EMBL" id="CM010723">
    <property type="protein sequence ID" value="RZC76218.1"/>
    <property type="molecule type" value="Genomic_DNA"/>
</dbReference>
<accession>A0A4Y7KVL6</accession>
<gene>
    <name evidence="2" type="ORF">C5167_000311</name>
</gene>
<dbReference type="AlphaFoldDB" id="A0A4Y7KVL6"/>
<evidence type="ECO:0000313" key="2">
    <source>
        <dbReference type="EMBL" id="RZC76218.1"/>
    </source>
</evidence>
<keyword evidence="1" id="KW-0812">Transmembrane</keyword>
<keyword evidence="1" id="KW-1133">Transmembrane helix</keyword>
<evidence type="ECO:0000313" key="3">
    <source>
        <dbReference type="Proteomes" id="UP000316621"/>
    </source>
</evidence>